<dbReference type="SUPFAM" id="SSF47336">
    <property type="entry name" value="ACP-like"/>
    <property type="match status" value="1"/>
</dbReference>
<name>A0ABW5M6N3_9BACT</name>
<protein>
    <submittedName>
        <fullName evidence="2">Phosphopantetheine-binding protein</fullName>
    </submittedName>
</protein>
<organism evidence="2 3">
    <name type="scientific">Spirosoma soli</name>
    <dbReference type="NCBI Taxonomy" id="1770529"/>
    <lineage>
        <taxon>Bacteria</taxon>
        <taxon>Pseudomonadati</taxon>
        <taxon>Bacteroidota</taxon>
        <taxon>Cytophagia</taxon>
        <taxon>Cytophagales</taxon>
        <taxon>Cytophagaceae</taxon>
        <taxon>Spirosoma</taxon>
    </lineage>
</organism>
<feature type="domain" description="Carrier" evidence="1">
    <location>
        <begin position="23"/>
        <end position="75"/>
    </location>
</feature>
<evidence type="ECO:0000313" key="2">
    <source>
        <dbReference type="EMBL" id="MFD2572652.1"/>
    </source>
</evidence>
<sequence length="89" mass="10167">MISLIQYDRLRTVILRQGIVTMPHIHPEANLRKDLGYKAGDLRELARLIEDEFHLKLTAEQIKEISTIRSIVGLLNQVQLVSTPVEGLH</sequence>
<dbReference type="Proteomes" id="UP001597469">
    <property type="component" value="Unassembled WGS sequence"/>
</dbReference>
<evidence type="ECO:0000259" key="1">
    <source>
        <dbReference type="Pfam" id="PF00550"/>
    </source>
</evidence>
<dbReference type="Pfam" id="PF00550">
    <property type="entry name" value="PP-binding"/>
    <property type="match status" value="1"/>
</dbReference>
<keyword evidence="3" id="KW-1185">Reference proteome</keyword>
<dbReference type="RefSeq" id="WP_381525246.1">
    <property type="nucleotide sequence ID" value="NZ_JBHULN010000012.1"/>
</dbReference>
<dbReference type="EMBL" id="JBHULN010000012">
    <property type="protein sequence ID" value="MFD2572652.1"/>
    <property type="molecule type" value="Genomic_DNA"/>
</dbReference>
<comment type="caution">
    <text evidence="2">The sequence shown here is derived from an EMBL/GenBank/DDBJ whole genome shotgun (WGS) entry which is preliminary data.</text>
</comment>
<reference evidence="3" key="1">
    <citation type="journal article" date="2019" name="Int. J. Syst. Evol. Microbiol.">
        <title>The Global Catalogue of Microorganisms (GCM) 10K type strain sequencing project: providing services to taxonomists for standard genome sequencing and annotation.</title>
        <authorList>
            <consortium name="The Broad Institute Genomics Platform"/>
            <consortium name="The Broad Institute Genome Sequencing Center for Infectious Disease"/>
            <person name="Wu L."/>
            <person name="Ma J."/>
        </authorList>
    </citation>
    <scope>NUCLEOTIDE SEQUENCE [LARGE SCALE GENOMIC DNA]</scope>
    <source>
        <strain evidence="3">KCTC 42805</strain>
    </source>
</reference>
<accession>A0ABW5M6N3</accession>
<proteinExistence type="predicted"/>
<evidence type="ECO:0000313" key="3">
    <source>
        <dbReference type="Proteomes" id="UP001597469"/>
    </source>
</evidence>
<gene>
    <name evidence="2" type="ORF">ACFSUS_18580</name>
</gene>
<dbReference type="InterPro" id="IPR036736">
    <property type="entry name" value="ACP-like_sf"/>
</dbReference>
<dbReference type="Gene3D" id="1.10.1200.10">
    <property type="entry name" value="ACP-like"/>
    <property type="match status" value="1"/>
</dbReference>
<dbReference type="InterPro" id="IPR009081">
    <property type="entry name" value="PP-bd_ACP"/>
</dbReference>